<keyword evidence="1" id="KW-0472">Membrane</keyword>
<keyword evidence="1" id="KW-0812">Transmembrane</keyword>
<dbReference type="RefSeq" id="WP_211975183.1">
    <property type="nucleotide sequence ID" value="NZ_CBFHAM010000045.1"/>
</dbReference>
<organism evidence="2 3">
    <name type="scientific">Chitinophaga hostae</name>
    <dbReference type="NCBI Taxonomy" id="2831022"/>
    <lineage>
        <taxon>Bacteria</taxon>
        <taxon>Pseudomonadati</taxon>
        <taxon>Bacteroidota</taxon>
        <taxon>Chitinophagia</taxon>
        <taxon>Chitinophagales</taxon>
        <taxon>Chitinophagaceae</taxon>
        <taxon>Chitinophaga</taxon>
    </lineage>
</organism>
<evidence type="ECO:0000256" key="1">
    <source>
        <dbReference type="SAM" id="Phobius"/>
    </source>
</evidence>
<sequence length="127" mass="14347">MNFRRILQYIPLAILIIALGYSIYTTLTTNILLVNKHYWGVFFVLASMVAIVLRPKIGKVITFITLLFGTLNLIAFTPVIEAYSFGFSLNKAGLDLKVQPFSLWVFLLFIIINIKSIGRTLRGAFSD</sequence>
<feature type="transmembrane region" description="Helical" evidence="1">
    <location>
        <begin position="100"/>
        <end position="118"/>
    </location>
</feature>
<comment type="caution">
    <text evidence="2">The sequence shown here is derived from an EMBL/GenBank/DDBJ whole genome shotgun (WGS) entry which is preliminary data.</text>
</comment>
<proteinExistence type="predicted"/>
<feature type="transmembrane region" description="Helical" evidence="1">
    <location>
        <begin position="60"/>
        <end position="80"/>
    </location>
</feature>
<keyword evidence="3" id="KW-1185">Reference proteome</keyword>
<evidence type="ECO:0000313" key="3">
    <source>
        <dbReference type="Proteomes" id="UP000676386"/>
    </source>
</evidence>
<reference evidence="2 3" key="1">
    <citation type="submission" date="2021-04" db="EMBL/GenBank/DDBJ databases">
        <title>Chitinophaga sp. nov., isolated from the rhizosphere soil.</title>
        <authorList>
            <person name="He S."/>
        </authorList>
    </citation>
    <scope>NUCLEOTIDE SEQUENCE [LARGE SCALE GENOMIC DNA]</scope>
    <source>
        <strain evidence="2 3">2R12</strain>
    </source>
</reference>
<gene>
    <name evidence="2" type="ORF">KE626_22140</name>
</gene>
<protein>
    <submittedName>
        <fullName evidence="2">Uncharacterized protein</fullName>
    </submittedName>
</protein>
<feature type="transmembrane region" description="Helical" evidence="1">
    <location>
        <begin position="36"/>
        <end position="53"/>
    </location>
</feature>
<evidence type="ECO:0000313" key="2">
    <source>
        <dbReference type="EMBL" id="MBS0030042.1"/>
    </source>
</evidence>
<dbReference type="EMBL" id="JAGTXB010000012">
    <property type="protein sequence ID" value="MBS0030042.1"/>
    <property type="molecule type" value="Genomic_DNA"/>
</dbReference>
<feature type="transmembrane region" description="Helical" evidence="1">
    <location>
        <begin position="7"/>
        <end position="24"/>
    </location>
</feature>
<name>A0ABS5J6G1_9BACT</name>
<keyword evidence="1" id="KW-1133">Transmembrane helix</keyword>
<accession>A0ABS5J6G1</accession>
<dbReference type="Proteomes" id="UP000676386">
    <property type="component" value="Unassembled WGS sequence"/>
</dbReference>